<gene>
    <name evidence="2" type="ORF">JNW91_30395</name>
</gene>
<reference evidence="2 3" key="1">
    <citation type="submission" date="2021-01" db="EMBL/GenBank/DDBJ databases">
        <title>Draft genome sequence of Micromonospora sp. strain STR1_7.</title>
        <authorList>
            <person name="Karlyshev A."/>
            <person name="Jawad R."/>
        </authorList>
    </citation>
    <scope>NUCLEOTIDE SEQUENCE [LARGE SCALE GENOMIC DNA]</scope>
    <source>
        <strain evidence="2 3">STR1-7</strain>
    </source>
</reference>
<evidence type="ECO:0000313" key="3">
    <source>
        <dbReference type="Proteomes" id="UP000601027"/>
    </source>
</evidence>
<feature type="region of interest" description="Disordered" evidence="1">
    <location>
        <begin position="93"/>
        <end position="141"/>
    </location>
</feature>
<sequence>MYEPGDGPGTPALGRHRSAGGYRRVVGAHRATGAGGPSRGYLLTVALLAGTASMPILAAISAGSATPGSTALPDSSTPFIPTPSVGPVVIPLPVVSQPAPPPLGTPSAGRPRRPVGCPPHPCVPRSGRQRGREPSTRVPPT</sequence>
<protein>
    <submittedName>
        <fullName evidence="2">Uncharacterized protein</fullName>
    </submittedName>
</protein>
<evidence type="ECO:0000256" key="1">
    <source>
        <dbReference type="SAM" id="MobiDB-lite"/>
    </source>
</evidence>
<comment type="caution">
    <text evidence="2">The sequence shown here is derived from an EMBL/GenBank/DDBJ whole genome shotgun (WGS) entry which is preliminary data.</text>
</comment>
<feature type="non-terminal residue" evidence="2">
    <location>
        <position position="141"/>
    </location>
</feature>
<dbReference type="EMBL" id="JAEVHM010000329">
    <property type="protein sequence ID" value="MBM0235696.1"/>
    <property type="molecule type" value="Genomic_DNA"/>
</dbReference>
<name>A0ABS1Y2G3_9ACTN</name>
<proteinExistence type="predicted"/>
<accession>A0ABS1Y2G3</accession>
<organism evidence="2 3">
    <name type="scientific">Micromonospora parastrephiae</name>
    <dbReference type="NCBI Taxonomy" id="2806101"/>
    <lineage>
        <taxon>Bacteria</taxon>
        <taxon>Bacillati</taxon>
        <taxon>Actinomycetota</taxon>
        <taxon>Actinomycetes</taxon>
        <taxon>Micromonosporales</taxon>
        <taxon>Micromonosporaceae</taxon>
        <taxon>Micromonospora</taxon>
    </lineage>
</organism>
<evidence type="ECO:0000313" key="2">
    <source>
        <dbReference type="EMBL" id="MBM0235696.1"/>
    </source>
</evidence>
<dbReference type="Proteomes" id="UP000601027">
    <property type="component" value="Unassembled WGS sequence"/>
</dbReference>
<keyword evidence="3" id="KW-1185">Reference proteome</keyword>